<dbReference type="EMBL" id="JYDJ01000386">
    <property type="protein sequence ID" value="KRX36096.1"/>
    <property type="molecule type" value="Genomic_DNA"/>
</dbReference>
<dbReference type="Proteomes" id="UP000055048">
    <property type="component" value="Unassembled WGS sequence"/>
</dbReference>
<keyword evidence="2" id="KW-1185">Reference proteome</keyword>
<dbReference type="AlphaFoldDB" id="A0A0V0TB16"/>
<sequence length="323" mass="35839">MTHSYSASVRCDLSQAAEGAYAGHGPHLEFPDSRRELLPIQSTQSVVCKEVQASAFGSLDSVARAVFLKYLAVLTEILSCQRQDSSSASLASDEEPVLSNSASIARTSCISCSDHRRHECGGVLPLLMQSETTKSAERATTCGANVRSSRSSGYFRIKRGYCSGSRHTVCHFSTVCKVRGYCIHSSKVITTYTTSETVHKNVVVRAVINNSGKNSLNVLACLAFERTRVRKRKTNSIIAYRALASSASDSFSFSMRWIYRVVHHFSHRSYSKTSYQSDLDRAAAHAVYPRFLRLKSVQQLTFRLQCQFQNPIHFVRGALSTRP</sequence>
<evidence type="ECO:0000313" key="2">
    <source>
        <dbReference type="Proteomes" id="UP000055048"/>
    </source>
</evidence>
<reference evidence="1 2" key="1">
    <citation type="submission" date="2015-01" db="EMBL/GenBank/DDBJ databases">
        <title>Evolution of Trichinella species and genotypes.</title>
        <authorList>
            <person name="Korhonen P.K."/>
            <person name="Edoardo P."/>
            <person name="Giuseppe L.R."/>
            <person name="Gasser R.B."/>
        </authorList>
    </citation>
    <scope>NUCLEOTIDE SEQUENCE [LARGE SCALE GENOMIC DNA]</scope>
    <source>
        <strain evidence="1">ISS417</strain>
    </source>
</reference>
<evidence type="ECO:0000313" key="1">
    <source>
        <dbReference type="EMBL" id="KRX36096.1"/>
    </source>
</evidence>
<comment type="caution">
    <text evidence="1">The sequence shown here is derived from an EMBL/GenBank/DDBJ whole genome shotgun (WGS) entry which is preliminary data.</text>
</comment>
<gene>
    <name evidence="1" type="ORF">T05_13189</name>
</gene>
<accession>A0A0V0TB16</accession>
<organism evidence="1 2">
    <name type="scientific">Trichinella murrelli</name>
    <dbReference type="NCBI Taxonomy" id="144512"/>
    <lineage>
        <taxon>Eukaryota</taxon>
        <taxon>Metazoa</taxon>
        <taxon>Ecdysozoa</taxon>
        <taxon>Nematoda</taxon>
        <taxon>Enoplea</taxon>
        <taxon>Dorylaimia</taxon>
        <taxon>Trichinellida</taxon>
        <taxon>Trichinellidae</taxon>
        <taxon>Trichinella</taxon>
    </lineage>
</organism>
<name>A0A0V0TB16_9BILA</name>
<protein>
    <submittedName>
        <fullName evidence="1">Uncharacterized protein</fullName>
    </submittedName>
</protein>
<proteinExistence type="predicted"/>